<dbReference type="EMBL" id="BMZQ01000001">
    <property type="protein sequence ID" value="GHD12519.1"/>
    <property type="molecule type" value="Genomic_DNA"/>
</dbReference>
<protein>
    <submittedName>
        <fullName evidence="3">Transglutaminase</fullName>
    </submittedName>
</protein>
<keyword evidence="4" id="KW-1185">Reference proteome</keyword>
<dbReference type="InterPro" id="IPR002931">
    <property type="entry name" value="Transglutaminase-like"/>
</dbReference>
<dbReference type="InterPro" id="IPR006311">
    <property type="entry name" value="TAT_signal"/>
</dbReference>
<dbReference type="PANTHER" id="PTHR38339:SF1">
    <property type="entry name" value="TRANSGLUTAMINASE-LIKE DOMAIN-CONTAINING PROTEIN"/>
    <property type="match status" value="1"/>
</dbReference>
<reference evidence="3" key="2">
    <citation type="submission" date="2020-09" db="EMBL/GenBank/DDBJ databases">
        <authorList>
            <person name="Sun Q."/>
            <person name="Kim S."/>
        </authorList>
    </citation>
    <scope>NUCLEOTIDE SEQUENCE</scope>
    <source>
        <strain evidence="3">KCTC 42249</strain>
    </source>
</reference>
<evidence type="ECO:0000259" key="2">
    <source>
        <dbReference type="SMART" id="SM00460"/>
    </source>
</evidence>
<dbReference type="RefSeq" id="WP_189502991.1">
    <property type="nucleotide sequence ID" value="NZ_BMZQ01000001.1"/>
</dbReference>
<evidence type="ECO:0000313" key="3">
    <source>
        <dbReference type="EMBL" id="GHD12519.1"/>
    </source>
</evidence>
<evidence type="ECO:0000256" key="1">
    <source>
        <dbReference type="SAM" id="SignalP"/>
    </source>
</evidence>
<reference evidence="3" key="1">
    <citation type="journal article" date="2014" name="Int. J. Syst. Evol. Microbiol.">
        <title>Complete genome sequence of Corynebacterium casei LMG S-19264T (=DSM 44701T), isolated from a smear-ripened cheese.</title>
        <authorList>
            <consortium name="US DOE Joint Genome Institute (JGI-PGF)"/>
            <person name="Walter F."/>
            <person name="Albersmeier A."/>
            <person name="Kalinowski J."/>
            <person name="Ruckert C."/>
        </authorList>
    </citation>
    <scope>NUCLEOTIDE SEQUENCE</scope>
    <source>
        <strain evidence="3">KCTC 42249</strain>
    </source>
</reference>
<dbReference type="InterPro" id="IPR038765">
    <property type="entry name" value="Papain-like_cys_pep_sf"/>
</dbReference>
<keyword evidence="1" id="KW-0732">Signal</keyword>
<feature type="chain" id="PRO_5035237569" evidence="1">
    <location>
        <begin position="29"/>
        <end position="368"/>
    </location>
</feature>
<organism evidence="3 4">
    <name type="scientific">Tianweitania populi</name>
    <dbReference type="NCBI Taxonomy" id="1607949"/>
    <lineage>
        <taxon>Bacteria</taxon>
        <taxon>Pseudomonadati</taxon>
        <taxon>Pseudomonadota</taxon>
        <taxon>Alphaproteobacteria</taxon>
        <taxon>Hyphomicrobiales</taxon>
        <taxon>Phyllobacteriaceae</taxon>
        <taxon>Tianweitania</taxon>
    </lineage>
</organism>
<sequence>MPLTSRRAVLKLGVAAAAMVAMPRLVLAAAQSAYRHYAPQASDWRGFDLSTSVTPPDGGATSVWLPIPSVDTPWQRTLGTKWTGNAASAEVVTDPATGASMLHARFDAAQTDRKVEVTTRVETRNRTIDWSKKSDVHEDPAVLKEALASSSIAPLDGIVAETARRVTAGATTDVEKVRAIYNWIVASCFRNVDTPGCGSGDLKALLASATPGGKCADLNGLFVGLARASGVPARDIYGVRLAASEFGYSQVGASSPDVTSAQHCRAETWLEGYGWVAMDPADVLKVMRKETDRWIRDPLVAPVDAALFGNWEGNWVAYNMAHDVVLPGAASATSVPFLMYPQGLAERSGRFDELDAKAFSYKITAAAA</sequence>
<dbReference type="SMART" id="SM00460">
    <property type="entry name" value="TGc"/>
    <property type="match status" value="1"/>
</dbReference>
<feature type="signal peptide" evidence="1">
    <location>
        <begin position="1"/>
        <end position="28"/>
    </location>
</feature>
<feature type="domain" description="Transglutaminase-like" evidence="2">
    <location>
        <begin position="207"/>
        <end position="282"/>
    </location>
</feature>
<dbReference type="Pfam" id="PF01841">
    <property type="entry name" value="Transglut_core"/>
    <property type="match status" value="1"/>
</dbReference>
<dbReference type="Proteomes" id="UP000630142">
    <property type="component" value="Unassembled WGS sequence"/>
</dbReference>
<dbReference type="PROSITE" id="PS51318">
    <property type="entry name" value="TAT"/>
    <property type="match status" value="1"/>
</dbReference>
<dbReference type="SUPFAM" id="SSF54001">
    <property type="entry name" value="Cysteine proteinases"/>
    <property type="match status" value="1"/>
</dbReference>
<name>A0A8J3DNA1_9HYPH</name>
<comment type="caution">
    <text evidence="3">The sequence shown here is derived from an EMBL/GenBank/DDBJ whole genome shotgun (WGS) entry which is preliminary data.</text>
</comment>
<gene>
    <name evidence="3" type="ORF">GCM10016234_16950</name>
</gene>
<dbReference type="AlphaFoldDB" id="A0A8J3DNA1"/>
<accession>A0A8J3DNA1</accession>
<proteinExistence type="predicted"/>
<dbReference type="PANTHER" id="PTHR38339">
    <property type="entry name" value="TRANSGLUTAMINASE DOMAIN PROTEIN"/>
    <property type="match status" value="1"/>
</dbReference>
<evidence type="ECO:0000313" key="4">
    <source>
        <dbReference type="Proteomes" id="UP000630142"/>
    </source>
</evidence>
<dbReference type="Gene3D" id="3.10.620.30">
    <property type="match status" value="1"/>
</dbReference>